<dbReference type="EMBL" id="JACSDY010000001">
    <property type="protein sequence ID" value="KAF7438345.1"/>
    <property type="molecule type" value="Genomic_DNA"/>
</dbReference>
<evidence type="ECO:0000313" key="1">
    <source>
        <dbReference type="EMBL" id="KAF7438345.1"/>
    </source>
</evidence>
<name>A0A834PF14_VESPE</name>
<sequence length="106" mass="12193">MINRVNLIQIERQDPGFNGGTPSNNENLKQWNEEVSKEKMQRIYKNQGVGNIDRRSSKETQEIIATVKDADGVLHVLIMRFVLVNSYFVGRMVMRIRVLVKACEDA</sequence>
<proteinExistence type="predicted"/>
<organism evidence="1 2">
    <name type="scientific">Vespula pensylvanica</name>
    <name type="common">Western yellow jacket</name>
    <name type="synonym">Wasp</name>
    <dbReference type="NCBI Taxonomy" id="30213"/>
    <lineage>
        <taxon>Eukaryota</taxon>
        <taxon>Metazoa</taxon>
        <taxon>Ecdysozoa</taxon>
        <taxon>Arthropoda</taxon>
        <taxon>Hexapoda</taxon>
        <taxon>Insecta</taxon>
        <taxon>Pterygota</taxon>
        <taxon>Neoptera</taxon>
        <taxon>Endopterygota</taxon>
        <taxon>Hymenoptera</taxon>
        <taxon>Apocrita</taxon>
        <taxon>Aculeata</taxon>
        <taxon>Vespoidea</taxon>
        <taxon>Vespidae</taxon>
        <taxon>Vespinae</taxon>
        <taxon>Vespula</taxon>
    </lineage>
</organism>
<dbReference type="AlphaFoldDB" id="A0A834PF14"/>
<comment type="caution">
    <text evidence="1">The sequence shown here is derived from an EMBL/GenBank/DDBJ whole genome shotgun (WGS) entry which is preliminary data.</text>
</comment>
<keyword evidence="2" id="KW-1185">Reference proteome</keyword>
<evidence type="ECO:0000313" key="2">
    <source>
        <dbReference type="Proteomes" id="UP000600918"/>
    </source>
</evidence>
<dbReference type="Proteomes" id="UP000600918">
    <property type="component" value="Unassembled WGS sequence"/>
</dbReference>
<accession>A0A834PF14</accession>
<gene>
    <name evidence="1" type="ORF">H0235_000736</name>
</gene>
<protein>
    <submittedName>
        <fullName evidence="1">Uncharacterized protein</fullName>
    </submittedName>
</protein>
<reference evidence="1" key="1">
    <citation type="journal article" date="2020" name="G3 (Bethesda)">
        <title>High-Quality Assemblies for Three Invasive Social Wasps from the &lt;i&gt;Vespula&lt;/i&gt; Genus.</title>
        <authorList>
            <person name="Harrop T.W.R."/>
            <person name="Guhlin J."/>
            <person name="McLaughlin G.M."/>
            <person name="Permina E."/>
            <person name="Stockwell P."/>
            <person name="Gilligan J."/>
            <person name="Le Lec M.F."/>
            <person name="Gruber M.A.M."/>
            <person name="Quinn O."/>
            <person name="Lovegrove M."/>
            <person name="Duncan E.J."/>
            <person name="Remnant E.J."/>
            <person name="Van Eeckhoven J."/>
            <person name="Graham B."/>
            <person name="Knapp R.A."/>
            <person name="Langford K.W."/>
            <person name="Kronenberg Z."/>
            <person name="Press M.O."/>
            <person name="Eacker S.M."/>
            <person name="Wilson-Rankin E.E."/>
            <person name="Purcell J."/>
            <person name="Lester P.J."/>
            <person name="Dearden P.K."/>
        </authorList>
    </citation>
    <scope>NUCLEOTIDE SEQUENCE</scope>
    <source>
        <strain evidence="1">Volc-1</strain>
    </source>
</reference>